<sequence length="77" mass="8738">MVKENSDEEGSDAVAWLHINPGSIQNNFVAYQDSFTSYIRAGSRYIEFHGLENDNTSCCHIRIKNISDKVGVFPFRP</sequence>
<reference evidence="1" key="1">
    <citation type="submission" date="2023-07" db="EMBL/GenBank/DDBJ databases">
        <authorList>
            <consortium name="CYATHOMIX"/>
        </authorList>
    </citation>
    <scope>NUCLEOTIDE SEQUENCE</scope>
    <source>
        <strain evidence="1">N/A</strain>
    </source>
</reference>
<accession>A0AA36GHZ8</accession>
<dbReference type="Proteomes" id="UP001176961">
    <property type="component" value="Unassembled WGS sequence"/>
</dbReference>
<name>A0AA36GHZ8_CYLNA</name>
<dbReference type="EMBL" id="CATQJL010000001">
    <property type="protein sequence ID" value="CAJ0589191.1"/>
    <property type="molecule type" value="Genomic_DNA"/>
</dbReference>
<gene>
    <name evidence="1" type="ORF">CYNAS_LOCUS1174</name>
</gene>
<organism evidence="1 2">
    <name type="scientific">Cylicocyclus nassatus</name>
    <name type="common">Nematode worm</name>
    <dbReference type="NCBI Taxonomy" id="53992"/>
    <lineage>
        <taxon>Eukaryota</taxon>
        <taxon>Metazoa</taxon>
        <taxon>Ecdysozoa</taxon>
        <taxon>Nematoda</taxon>
        <taxon>Chromadorea</taxon>
        <taxon>Rhabditida</taxon>
        <taxon>Rhabditina</taxon>
        <taxon>Rhabditomorpha</taxon>
        <taxon>Strongyloidea</taxon>
        <taxon>Strongylidae</taxon>
        <taxon>Cylicocyclus</taxon>
    </lineage>
</organism>
<protein>
    <submittedName>
        <fullName evidence="1">Uncharacterized protein</fullName>
    </submittedName>
</protein>
<dbReference type="AlphaFoldDB" id="A0AA36GHZ8"/>
<comment type="caution">
    <text evidence="1">The sequence shown here is derived from an EMBL/GenBank/DDBJ whole genome shotgun (WGS) entry which is preliminary data.</text>
</comment>
<keyword evidence="2" id="KW-1185">Reference proteome</keyword>
<evidence type="ECO:0000313" key="2">
    <source>
        <dbReference type="Proteomes" id="UP001176961"/>
    </source>
</evidence>
<proteinExistence type="predicted"/>
<evidence type="ECO:0000313" key="1">
    <source>
        <dbReference type="EMBL" id="CAJ0589191.1"/>
    </source>
</evidence>